<dbReference type="AlphaFoldDB" id="A0AAE4AWJ9"/>
<dbReference type="EMBL" id="JAUSUZ010000001">
    <property type="protein sequence ID" value="MDQ0365102.1"/>
    <property type="molecule type" value="Genomic_DNA"/>
</dbReference>
<dbReference type="InterPro" id="IPR036397">
    <property type="entry name" value="RNaseH_sf"/>
</dbReference>
<dbReference type="InterPro" id="IPR048020">
    <property type="entry name" value="Transpos_IS3"/>
</dbReference>
<dbReference type="Pfam" id="PF13276">
    <property type="entry name" value="HTH_21"/>
    <property type="match status" value="1"/>
</dbReference>
<evidence type="ECO:0000259" key="3">
    <source>
        <dbReference type="PROSITE" id="PS50994"/>
    </source>
</evidence>
<name>A0AAE4AWJ9_9ACTN</name>
<dbReference type="NCBIfam" id="NF033516">
    <property type="entry name" value="transpos_IS3"/>
    <property type="match status" value="1"/>
</dbReference>
<dbReference type="RefSeq" id="WP_307237304.1">
    <property type="nucleotide sequence ID" value="NZ_JAUSUZ010000001.1"/>
</dbReference>
<dbReference type="Gene3D" id="3.30.420.10">
    <property type="entry name" value="Ribonuclease H-like superfamily/Ribonuclease H"/>
    <property type="match status" value="1"/>
</dbReference>
<sequence length="299" mass="33506">MNVYPFIAAEQAGKHNVKRACELLKVSRSAYYQHARGEQSTRDRVDERLTAQIRVVHAASNGTYGAPRIHAELAAAGLRHGRKRIARRMRAAGVRGKSPRRWKTTTVPDPHAGDRPDLVDRDFTVNAGAVDTRWCGDITYINTWEGWLYLATVIDLASRRVVGWAVADHLRTDLVNAALSDALARRRPADGLVFHSDRGCQYTSAQHARLAKRHGVRLSVGRRGQCWDNAVAESFFSTIKTELIHRQAWPTRKAAQQAIFEYIEGWYNTRRRHSSLGYLSPATYEGGTVISLLPALKVA</sequence>
<proteinExistence type="predicted"/>
<comment type="caution">
    <text evidence="4">The sequence shown here is derived from an EMBL/GenBank/DDBJ whole genome shotgun (WGS) entry which is preliminary data.</text>
</comment>
<dbReference type="PANTHER" id="PTHR46889:SF4">
    <property type="entry name" value="TRANSPOSASE INSO FOR INSERTION SEQUENCE ELEMENT IS911B-RELATED"/>
    <property type="match status" value="1"/>
</dbReference>
<dbReference type="EMBL" id="JAUSUZ010000001">
    <property type="protein sequence ID" value="MDQ0365110.1"/>
    <property type="molecule type" value="Genomic_DNA"/>
</dbReference>
<feature type="domain" description="Integrase catalytic" evidence="3">
    <location>
        <begin position="112"/>
        <end position="288"/>
    </location>
</feature>
<dbReference type="Pfam" id="PF13333">
    <property type="entry name" value="rve_2"/>
    <property type="match status" value="1"/>
</dbReference>
<accession>A0AAE4AWJ9</accession>
<evidence type="ECO:0000256" key="2">
    <source>
        <dbReference type="SAM" id="MobiDB-lite"/>
    </source>
</evidence>
<organism evidence="4 6">
    <name type="scientific">Catenuloplanes indicus</name>
    <dbReference type="NCBI Taxonomy" id="137267"/>
    <lineage>
        <taxon>Bacteria</taxon>
        <taxon>Bacillati</taxon>
        <taxon>Actinomycetota</taxon>
        <taxon>Actinomycetes</taxon>
        <taxon>Micromonosporales</taxon>
        <taxon>Micromonosporaceae</taxon>
        <taxon>Catenuloplanes</taxon>
    </lineage>
</organism>
<dbReference type="InterPro" id="IPR012337">
    <property type="entry name" value="RNaseH-like_sf"/>
</dbReference>
<dbReference type="InterPro" id="IPR050900">
    <property type="entry name" value="Transposase_IS3/IS150/IS904"/>
</dbReference>
<dbReference type="InterPro" id="IPR001584">
    <property type="entry name" value="Integrase_cat-core"/>
</dbReference>
<dbReference type="GO" id="GO:0015074">
    <property type="term" value="P:DNA integration"/>
    <property type="evidence" value="ECO:0007669"/>
    <property type="project" value="InterPro"/>
</dbReference>
<dbReference type="Pfam" id="PF00665">
    <property type="entry name" value="rve"/>
    <property type="match status" value="1"/>
</dbReference>
<keyword evidence="6" id="KW-1185">Reference proteome</keyword>
<reference evidence="4 6" key="1">
    <citation type="submission" date="2023-07" db="EMBL/GenBank/DDBJ databases">
        <title>Sequencing the genomes of 1000 actinobacteria strains.</title>
        <authorList>
            <person name="Klenk H.-P."/>
        </authorList>
    </citation>
    <scope>NUCLEOTIDE SEQUENCE [LARGE SCALE GENOMIC DNA]</scope>
    <source>
        <strain evidence="4 6">DSM 44709</strain>
    </source>
</reference>
<dbReference type="PROSITE" id="PS50994">
    <property type="entry name" value="INTEGRASE"/>
    <property type="match status" value="1"/>
</dbReference>
<evidence type="ECO:0000313" key="5">
    <source>
        <dbReference type="EMBL" id="MDQ0365110.1"/>
    </source>
</evidence>
<gene>
    <name evidence="4" type="ORF">J2S42_001771</name>
    <name evidence="5" type="ORF">J2S42_001779</name>
</gene>
<evidence type="ECO:0000313" key="6">
    <source>
        <dbReference type="Proteomes" id="UP001240236"/>
    </source>
</evidence>
<protein>
    <submittedName>
        <fullName evidence="4">Transposase InsO family protein</fullName>
    </submittedName>
</protein>
<evidence type="ECO:0000256" key="1">
    <source>
        <dbReference type="ARBA" id="ARBA00002286"/>
    </source>
</evidence>
<dbReference type="Proteomes" id="UP001240236">
    <property type="component" value="Unassembled WGS sequence"/>
</dbReference>
<dbReference type="PANTHER" id="PTHR46889">
    <property type="entry name" value="TRANSPOSASE INSF FOR INSERTION SEQUENCE IS3B-RELATED"/>
    <property type="match status" value="1"/>
</dbReference>
<dbReference type="SUPFAM" id="SSF53098">
    <property type="entry name" value="Ribonuclease H-like"/>
    <property type="match status" value="1"/>
</dbReference>
<dbReference type="GO" id="GO:0003676">
    <property type="term" value="F:nucleic acid binding"/>
    <property type="evidence" value="ECO:0007669"/>
    <property type="project" value="InterPro"/>
</dbReference>
<evidence type="ECO:0000313" key="4">
    <source>
        <dbReference type="EMBL" id="MDQ0365102.1"/>
    </source>
</evidence>
<dbReference type="InterPro" id="IPR025948">
    <property type="entry name" value="HTH-like_dom"/>
</dbReference>
<feature type="region of interest" description="Disordered" evidence="2">
    <location>
        <begin position="96"/>
        <end position="115"/>
    </location>
</feature>
<comment type="function">
    <text evidence="1">Involved in the transposition of the insertion sequence.</text>
</comment>